<sequence>MHLVFIYTYLWYLSSCWVFLYPATFTFNVLGDQFVNKACMALRLLIWCLLLLLTLYFLGTVMSSKIPRGIHPSTETKKNSHKQESKDIATAPTTSTAAQRPDGVLKPHKENAPRKNVAPKVQKAVFTRYGQQAELKEQNQCLIAANEELAKNLTDTQQRVAKLELQCCDLQKENAEVQKNLKDCHALLITAKIDPVLGERVGDTARQNESQRKEVMSISADLLNEIKAFGDIASQQRARLEEIQETMRGLKEAREQMVQERENFSSEAAELERALKEAEALLL</sequence>
<feature type="compositionally biased region" description="Basic and acidic residues" evidence="2">
    <location>
        <begin position="103"/>
        <end position="113"/>
    </location>
</feature>
<evidence type="ECO:0000313" key="4">
    <source>
        <dbReference type="Ensembl" id="ENSACLP00000039988.2"/>
    </source>
</evidence>
<feature type="coiled-coil region" evidence="1">
    <location>
        <begin position="132"/>
        <end position="166"/>
    </location>
</feature>
<keyword evidence="5" id="KW-1185">Reference proteome</keyword>
<evidence type="ECO:0008006" key="6">
    <source>
        <dbReference type="Google" id="ProtNLM"/>
    </source>
</evidence>
<dbReference type="GO" id="GO:0007051">
    <property type="term" value="P:spindle organization"/>
    <property type="evidence" value="ECO:0007669"/>
    <property type="project" value="InterPro"/>
</dbReference>
<feature type="transmembrane region" description="Helical" evidence="3">
    <location>
        <begin position="6"/>
        <end position="30"/>
    </location>
</feature>
<dbReference type="GO" id="GO:0051988">
    <property type="term" value="P:regulation of attachment of spindle microtubules to kinetochore"/>
    <property type="evidence" value="ECO:0007669"/>
    <property type="project" value="InterPro"/>
</dbReference>
<reference evidence="4 5" key="1">
    <citation type="submission" date="2018-05" db="EMBL/GenBank/DDBJ databases">
        <authorList>
            <person name="Datahose"/>
        </authorList>
    </citation>
    <scope>NUCLEOTIDE SEQUENCE</scope>
</reference>
<reference evidence="5" key="2">
    <citation type="submission" date="2023-03" db="EMBL/GenBank/DDBJ databases">
        <authorList>
            <consortium name="Wellcome Sanger Institute Data Sharing"/>
        </authorList>
    </citation>
    <scope>NUCLEOTIDE SEQUENCE [LARGE SCALE GENOMIC DNA]</scope>
</reference>
<feature type="transmembrane region" description="Helical" evidence="3">
    <location>
        <begin position="42"/>
        <end position="62"/>
    </location>
</feature>
<dbReference type="Ensembl" id="ENSACLT00000040930.2">
    <property type="protein sequence ID" value="ENSACLP00000039988.2"/>
    <property type="gene ID" value="ENSACLG00000026954.2"/>
</dbReference>
<dbReference type="GO" id="GO:0000070">
    <property type="term" value="P:mitotic sister chromatid segregation"/>
    <property type="evidence" value="ECO:0007669"/>
    <property type="project" value="TreeGrafter"/>
</dbReference>
<dbReference type="Proteomes" id="UP000265100">
    <property type="component" value="Chromosome 15"/>
</dbReference>
<dbReference type="GO" id="GO:0000776">
    <property type="term" value="C:kinetochore"/>
    <property type="evidence" value="ECO:0007669"/>
    <property type="project" value="InterPro"/>
</dbReference>
<evidence type="ECO:0000256" key="2">
    <source>
        <dbReference type="SAM" id="MobiDB-lite"/>
    </source>
</evidence>
<dbReference type="PANTHER" id="PTHR31940">
    <property type="entry name" value="SMALL KINETOCHORE-ASSOCIATED PROTEIN"/>
    <property type="match status" value="1"/>
</dbReference>
<evidence type="ECO:0000313" key="5">
    <source>
        <dbReference type="Proteomes" id="UP000265100"/>
    </source>
</evidence>
<dbReference type="GO" id="GO:0072686">
    <property type="term" value="C:mitotic spindle"/>
    <property type="evidence" value="ECO:0007669"/>
    <property type="project" value="TreeGrafter"/>
</dbReference>
<dbReference type="AlphaFoldDB" id="A0A3P8RDJ5"/>
<organism evidence="4 5">
    <name type="scientific">Astatotilapia calliptera</name>
    <name type="common">Eastern happy</name>
    <name type="synonym">Chromis callipterus</name>
    <dbReference type="NCBI Taxonomy" id="8154"/>
    <lineage>
        <taxon>Eukaryota</taxon>
        <taxon>Metazoa</taxon>
        <taxon>Chordata</taxon>
        <taxon>Craniata</taxon>
        <taxon>Vertebrata</taxon>
        <taxon>Euteleostomi</taxon>
        <taxon>Actinopterygii</taxon>
        <taxon>Neopterygii</taxon>
        <taxon>Teleostei</taxon>
        <taxon>Neoteleostei</taxon>
        <taxon>Acanthomorphata</taxon>
        <taxon>Ovalentaria</taxon>
        <taxon>Cichlomorphae</taxon>
        <taxon>Cichliformes</taxon>
        <taxon>Cichlidae</taxon>
        <taxon>African cichlids</taxon>
        <taxon>Pseudocrenilabrinae</taxon>
        <taxon>Haplochromini</taxon>
        <taxon>Astatotilapia</taxon>
    </lineage>
</organism>
<feature type="coiled-coil region" evidence="1">
    <location>
        <begin position="233"/>
        <end position="281"/>
    </location>
</feature>
<dbReference type="GeneTree" id="ENSGT00390000010376"/>
<proteinExistence type="predicted"/>
<dbReference type="OrthoDB" id="9940269at2759"/>
<feature type="region of interest" description="Disordered" evidence="2">
    <location>
        <begin position="69"/>
        <end position="117"/>
    </location>
</feature>
<accession>A0A3P8RDJ5</accession>
<dbReference type="GO" id="GO:0035371">
    <property type="term" value="C:microtubule plus-end"/>
    <property type="evidence" value="ECO:0007669"/>
    <property type="project" value="TreeGrafter"/>
</dbReference>
<reference evidence="4" key="4">
    <citation type="submission" date="2025-09" db="UniProtKB">
        <authorList>
            <consortium name="Ensembl"/>
        </authorList>
    </citation>
    <scope>IDENTIFICATION</scope>
</reference>
<reference evidence="4" key="3">
    <citation type="submission" date="2025-08" db="UniProtKB">
        <authorList>
            <consortium name="Ensembl"/>
        </authorList>
    </citation>
    <scope>IDENTIFICATION</scope>
</reference>
<dbReference type="GO" id="GO:0034451">
    <property type="term" value="C:centriolar satellite"/>
    <property type="evidence" value="ECO:0007669"/>
    <property type="project" value="TreeGrafter"/>
</dbReference>
<keyword evidence="1" id="KW-0175">Coiled coil</keyword>
<dbReference type="InterPro" id="IPR033373">
    <property type="entry name" value="SKAP"/>
</dbReference>
<dbReference type="Bgee" id="ENSACLG00000026954">
    <property type="expression patterns" value="Expressed in testis and 4 other cell types or tissues"/>
</dbReference>
<protein>
    <recommendedName>
        <fullName evidence="6">Kinetochore localized astrin (SPAG5) binding protein</fullName>
    </recommendedName>
</protein>
<keyword evidence="3" id="KW-0812">Transmembrane</keyword>
<keyword evidence="3" id="KW-0472">Membrane</keyword>
<evidence type="ECO:0000256" key="1">
    <source>
        <dbReference type="SAM" id="Coils"/>
    </source>
</evidence>
<feature type="compositionally biased region" description="Basic and acidic residues" evidence="2">
    <location>
        <begin position="74"/>
        <end position="87"/>
    </location>
</feature>
<name>A0A3P8RDJ5_ASTCA</name>
<keyword evidence="3" id="KW-1133">Transmembrane helix</keyword>
<evidence type="ECO:0000256" key="3">
    <source>
        <dbReference type="SAM" id="Phobius"/>
    </source>
</evidence>
<dbReference type="PANTHER" id="PTHR31940:SF2">
    <property type="entry name" value="SMALL KINETOCHORE-ASSOCIATED PROTEIN"/>
    <property type="match status" value="1"/>
</dbReference>